<comment type="caution">
    <text evidence="2">The sequence shown here is derived from an EMBL/GenBank/DDBJ whole genome shotgun (WGS) entry which is preliminary data.</text>
</comment>
<keyword evidence="1" id="KW-0732">Signal</keyword>
<dbReference type="InterPro" id="IPR025921">
    <property type="entry name" value="HmuY"/>
</dbReference>
<dbReference type="AlphaFoldDB" id="A0AAP2DYD1"/>
<sequence length="474" mass="50707">MNSLNRFLKLAATACSIVLLVLVINACSDDDPPLPANEADFEATTLGLEDGQEEAEIKLNLSRAVDVATDFTVSFVATGVQYGTHFTTEPAATDGKLTVSVPTASSTVSFKVLRKSDVFLDGDASIIFTVGTAAQNAVIGEKSTVTVSFSPIVSEGQQMTLNGIISDELGSSAGNSVFVDFSSNQQTGVARKSWDLGFYSGDEFWVIINNTTAASVIAVDATDLVDVTAENVNTEGLALGQGAGTFDIIDDVTGDLTKTAIKEISATEADNKVYVINRTGGFGIVDAPENLIKLRVLRNGAGYKVQYAPLTSSEFTEIEITKSATNDFTYVSFTTGGVVNVAPAREKWDIEWTYSIYKAPQGIPYAYSDLVFINSRGGVSAVQVLETTVSYDQFAASHVASLKFDGQRDVIGSGWRVTSAPPGSTDVVGVRTDRYYVVKDTYENVYKLRFINFHAADGGTRGKPLIEYKLVVKG</sequence>
<evidence type="ECO:0000313" key="2">
    <source>
        <dbReference type="EMBL" id="MBT1708684.1"/>
    </source>
</evidence>
<dbReference type="Proteomes" id="UP001319080">
    <property type="component" value="Unassembled WGS sequence"/>
</dbReference>
<keyword evidence="3" id="KW-1185">Reference proteome</keyword>
<dbReference type="Pfam" id="PF14064">
    <property type="entry name" value="HmuY"/>
    <property type="match status" value="1"/>
</dbReference>
<feature type="signal peptide" evidence="1">
    <location>
        <begin position="1"/>
        <end position="26"/>
    </location>
</feature>
<accession>A0AAP2DYD1</accession>
<protein>
    <submittedName>
        <fullName evidence="2">HmuY family protein</fullName>
    </submittedName>
</protein>
<evidence type="ECO:0000313" key="3">
    <source>
        <dbReference type="Proteomes" id="UP001319080"/>
    </source>
</evidence>
<reference evidence="2 3" key="1">
    <citation type="submission" date="2021-05" db="EMBL/GenBank/DDBJ databases">
        <title>A Polyphasic approach of four new species of the genus Ohtaekwangia: Ohtaekwangia histidinii sp. nov., Ohtaekwangia cretensis sp. nov., Ohtaekwangia indiensis sp. nov., Ohtaekwangia reichenbachii sp. nov. from diverse environment.</title>
        <authorList>
            <person name="Octaviana S."/>
        </authorList>
    </citation>
    <scope>NUCLEOTIDE SEQUENCE [LARGE SCALE GENOMIC DNA]</scope>
    <source>
        <strain evidence="2 3">PWU5</strain>
    </source>
</reference>
<dbReference type="CDD" id="cd12105">
    <property type="entry name" value="HmuY"/>
    <property type="match status" value="1"/>
</dbReference>
<evidence type="ECO:0000256" key="1">
    <source>
        <dbReference type="SAM" id="SignalP"/>
    </source>
</evidence>
<proteinExistence type="predicted"/>
<organism evidence="2 3">
    <name type="scientific">Dawidia cretensis</name>
    <dbReference type="NCBI Taxonomy" id="2782350"/>
    <lineage>
        <taxon>Bacteria</taxon>
        <taxon>Pseudomonadati</taxon>
        <taxon>Bacteroidota</taxon>
        <taxon>Cytophagia</taxon>
        <taxon>Cytophagales</taxon>
        <taxon>Chryseotaleaceae</taxon>
        <taxon>Dawidia</taxon>
    </lineage>
</organism>
<dbReference type="RefSeq" id="WP_254084278.1">
    <property type="nucleotide sequence ID" value="NZ_JAHESE010000008.1"/>
</dbReference>
<gene>
    <name evidence="2" type="ORF">KK062_10640</name>
</gene>
<feature type="chain" id="PRO_5042848126" evidence="1">
    <location>
        <begin position="27"/>
        <end position="474"/>
    </location>
</feature>
<dbReference type="EMBL" id="JAHESE010000008">
    <property type="protein sequence ID" value="MBT1708684.1"/>
    <property type="molecule type" value="Genomic_DNA"/>
</dbReference>
<name>A0AAP2DYD1_9BACT</name>